<dbReference type="Proteomes" id="UP001459714">
    <property type="component" value="Unassembled WGS sequence"/>
</dbReference>
<protein>
    <submittedName>
        <fullName evidence="1">Uncharacterized protein</fullName>
    </submittedName>
</protein>
<comment type="caution">
    <text evidence="1">The sequence shown here is derived from an EMBL/GenBank/DDBJ whole genome shotgun (WGS) entry which is preliminary data.</text>
</comment>
<name>A0ABU9JUR4_9BACI</name>
<organism evidence="1 2">
    <name type="scientific">Caldifermentibacillus hisashii</name>
    <dbReference type="NCBI Taxonomy" id="996558"/>
    <lineage>
        <taxon>Bacteria</taxon>
        <taxon>Bacillati</taxon>
        <taxon>Bacillota</taxon>
        <taxon>Bacilli</taxon>
        <taxon>Bacillales</taxon>
        <taxon>Bacillaceae</taxon>
        <taxon>Caldifermentibacillus</taxon>
    </lineage>
</organism>
<gene>
    <name evidence="1" type="ORF">NST17_05090</name>
</gene>
<evidence type="ECO:0000313" key="2">
    <source>
        <dbReference type="Proteomes" id="UP001459714"/>
    </source>
</evidence>
<accession>A0ABU9JUR4</accession>
<keyword evidence="2" id="KW-1185">Reference proteome</keyword>
<reference evidence="1 2" key="1">
    <citation type="submission" date="2024-03" db="EMBL/GenBank/DDBJ databases">
        <title>Bacilli Hybrid Assemblies.</title>
        <authorList>
            <person name="Kovac J."/>
        </authorList>
    </citation>
    <scope>NUCLEOTIDE SEQUENCE [LARGE SCALE GENOMIC DNA]</scope>
    <source>
        <strain evidence="1 2">FSL M8-0022</strain>
    </source>
</reference>
<evidence type="ECO:0000313" key="1">
    <source>
        <dbReference type="EMBL" id="MEL3956586.1"/>
    </source>
</evidence>
<dbReference type="EMBL" id="JBBYAK010000001">
    <property type="protein sequence ID" value="MEL3956586.1"/>
    <property type="molecule type" value="Genomic_DNA"/>
</dbReference>
<dbReference type="RefSeq" id="WP_342019862.1">
    <property type="nucleotide sequence ID" value="NZ_JBBYAK010000001.1"/>
</dbReference>
<sequence length="45" mass="5522">MTTRLVLVAVFRRKTLYFDDENQTRHHFKAENTNFWRRASFSSPF</sequence>
<proteinExistence type="predicted"/>